<evidence type="ECO:0000259" key="7">
    <source>
        <dbReference type="Pfam" id="PF08386"/>
    </source>
</evidence>
<gene>
    <name evidence="8" type="ORF">ACFPK8_08960</name>
</gene>
<dbReference type="InterPro" id="IPR051601">
    <property type="entry name" value="Serine_prot/Carboxylest_S33"/>
</dbReference>
<accession>A0ABW0FF62</accession>
<name>A0ABW0FF62_9MICO</name>
<dbReference type="InterPro" id="IPR013595">
    <property type="entry name" value="Pept_S33_TAP-like_C"/>
</dbReference>
<dbReference type="SUPFAM" id="SSF53474">
    <property type="entry name" value="alpha/beta-Hydrolases"/>
    <property type="match status" value="1"/>
</dbReference>
<feature type="domain" description="Peptidase S33 tripeptidyl aminopeptidase-like C-terminal" evidence="7">
    <location>
        <begin position="450"/>
        <end position="548"/>
    </location>
</feature>
<dbReference type="PANTHER" id="PTHR43248">
    <property type="entry name" value="2-SUCCINYL-6-HYDROXY-2,4-CYCLOHEXADIENE-1-CARBOXYLATE SYNTHASE"/>
    <property type="match status" value="1"/>
</dbReference>
<comment type="similarity">
    <text evidence="1">Belongs to the peptidase S33 family.</text>
</comment>
<feature type="domain" description="AB hydrolase-1" evidence="6">
    <location>
        <begin position="142"/>
        <end position="319"/>
    </location>
</feature>
<dbReference type="GO" id="GO:0016787">
    <property type="term" value="F:hydrolase activity"/>
    <property type="evidence" value="ECO:0007669"/>
    <property type="project" value="UniProtKB-KW"/>
</dbReference>
<evidence type="ECO:0000256" key="3">
    <source>
        <dbReference type="ARBA" id="ARBA00022801"/>
    </source>
</evidence>
<organism evidence="8 9">
    <name type="scientific">Brachybacterium tyrofermentans</name>
    <dbReference type="NCBI Taxonomy" id="47848"/>
    <lineage>
        <taxon>Bacteria</taxon>
        <taxon>Bacillati</taxon>
        <taxon>Actinomycetota</taxon>
        <taxon>Actinomycetes</taxon>
        <taxon>Micrococcales</taxon>
        <taxon>Dermabacteraceae</taxon>
        <taxon>Brachybacterium</taxon>
    </lineage>
</organism>
<evidence type="ECO:0000313" key="8">
    <source>
        <dbReference type="EMBL" id="MFC5297639.1"/>
    </source>
</evidence>
<dbReference type="Pfam" id="PF00561">
    <property type="entry name" value="Abhydrolase_1"/>
    <property type="match status" value="1"/>
</dbReference>
<dbReference type="GeneID" id="303295834"/>
<evidence type="ECO:0000256" key="1">
    <source>
        <dbReference type="ARBA" id="ARBA00010088"/>
    </source>
</evidence>
<evidence type="ECO:0000256" key="2">
    <source>
        <dbReference type="ARBA" id="ARBA00022729"/>
    </source>
</evidence>
<dbReference type="Proteomes" id="UP001595937">
    <property type="component" value="Unassembled WGS sequence"/>
</dbReference>
<feature type="chain" id="PRO_5046124622" evidence="5">
    <location>
        <begin position="32"/>
        <end position="548"/>
    </location>
</feature>
<dbReference type="RefSeq" id="WP_343922041.1">
    <property type="nucleotide sequence ID" value="NZ_BAAAIR010000006.1"/>
</dbReference>
<keyword evidence="3 8" id="KW-0378">Hydrolase</keyword>
<evidence type="ECO:0000256" key="5">
    <source>
        <dbReference type="SAM" id="SignalP"/>
    </source>
</evidence>
<comment type="caution">
    <text evidence="8">The sequence shown here is derived from an EMBL/GenBank/DDBJ whole genome shotgun (WGS) entry which is preliminary data.</text>
</comment>
<evidence type="ECO:0000256" key="4">
    <source>
        <dbReference type="SAM" id="MobiDB-lite"/>
    </source>
</evidence>
<dbReference type="Gene3D" id="3.40.50.1820">
    <property type="entry name" value="alpha/beta hydrolase"/>
    <property type="match status" value="1"/>
</dbReference>
<evidence type="ECO:0000259" key="6">
    <source>
        <dbReference type="Pfam" id="PF00561"/>
    </source>
</evidence>
<feature type="compositionally biased region" description="Gly residues" evidence="4">
    <location>
        <begin position="37"/>
        <end position="51"/>
    </location>
</feature>
<feature type="region of interest" description="Disordered" evidence="4">
    <location>
        <begin position="32"/>
        <end position="84"/>
    </location>
</feature>
<dbReference type="Pfam" id="PF08386">
    <property type="entry name" value="Abhydrolase_4"/>
    <property type="match status" value="1"/>
</dbReference>
<feature type="signal peptide" evidence="5">
    <location>
        <begin position="1"/>
        <end position="31"/>
    </location>
</feature>
<proteinExistence type="inferred from homology"/>
<reference evidence="9" key="1">
    <citation type="journal article" date="2019" name="Int. J. Syst. Evol. Microbiol.">
        <title>The Global Catalogue of Microorganisms (GCM) 10K type strain sequencing project: providing services to taxonomists for standard genome sequencing and annotation.</title>
        <authorList>
            <consortium name="The Broad Institute Genomics Platform"/>
            <consortium name="The Broad Institute Genome Sequencing Center for Infectious Disease"/>
            <person name="Wu L."/>
            <person name="Ma J."/>
        </authorList>
    </citation>
    <scope>NUCLEOTIDE SEQUENCE [LARGE SCALE GENOMIC DNA]</scope>
    <source>
        <strain evidence="9">CGMCC 1.16455</strain>
    </source>
</reference>
<keyword evidence="9" id="KW-1185">Reference proteome</keyword>
<protein>
    <submittedName>
        <fullName evidence="8">Alpha/beta hydrolase</fullName>
    </submittedName>
</protein>
<dbReference type="PANTHER" id="PTHR43248:SF29">
    <property type="entry name" value="TRIPEPTIDYL AMINOPEPTIDASE"/>
    <property type="match status" value="1"/>
</dbReference>
<dbReference type="EMBL" id="JBHSLN010000022">
    <property type="protein sequence ID" value="MFC5297639.1"/>
    <property type="molecule type" value="Genomic_DNA"/>
</dbReference>
<evidence type="ECO:0000313" key="9">
    <source>
        <dbReference type="Proteomes" id="UP001595937"/>
    </source>
</evidence>
<dbReference type="InterPro" id="IPR029058">
    <property type="entry name" value="AB_hydrolase_fold"/>
</dbReference>
<sequence>MTLAARPRRSLSRLTAALAATVLLLSGCTQLGEGAEDGGGAGDGTSDGGGSAQQAPDGEQDLPLDELGTSAAQDLPGDPSTDPEYAQYYEQDIEWDDCEGVVAEGLECGILTVPLAWDDPGGTDIDLAVARIPGSGQVTGSLVFNPGGPGVSGVNYMESAPYMISPEVLGTYDLVSFDPRGVGRSEGVQCLTDEETDEYRAVKGQPVSAESSRLYEEWGARIAASCEENSGEVLPYLDTYSSARDMDVLRSSLGSEQLDYLGYSYGSYLGSSYADLYPDRVGHFVLDGAIDPTLTMDEFVAGQSEGFEKAADVFLQDCLDTAQQCPLKGDVAEAKKQLNAFFAAADESPVDSGDPERPLTGSLARSAVLALMYSDELWPTGREALTAAMNGDGSQLLEMDDRSAERQLDGSYRTSSAFSMTAVNCLDHPRVADEEWAAQETARITEEFPTFGSNIAKDDCAQWPQAPVRDPAPISAEGAAPIVVIGTTGDPATPYAWSTALAEQLDSGVHLTWEGNGHTAYGRSGGCIEEQVDAYLLEDTVPEDGFSC</sequence>
<dbReference type="PROSITE" id="PS51257">
    <property type="entry name" value="PROKAR_LIPOPROTEIN"/>
    <property type="match status" value="1"/>
</dbReference>
<dbReference type="InterPro" id="IPR000073">
    <property type="entry name" value="AB_hydrolase_1"/>
</dbReference>
<keyword evidence="2 5" id="KW-0732">Signal</keyword>